<accession>A0A2I0R674</accession>
<dbReference type="PANTHER" id="PTHR33608:SF3">
    <property type="entry name" value="SLR2013 PROTEIN"/>
    <property type="match status" value="1"/>
</dbReference>
<dbReference type="EMBL" id="PJNI01000001">
    <property type="protein sequence ID" value="PKR82077.1"/>
    <property type="molecule type" value="Genomic_DNA"/>
</dbReference>
<evidence type="ECO:0000313" key="3">
    <source>
        <dbReference type="Proteomes" id="UP000236654"/>
    </source>
</evidence>
<dbReference type="InterPro" id="IPR036465">
    <property type="entry name" value="vWFA_dom_sf"/>
</dbReference>
<dbReference type="SUPFAM" id="SSF53300">
    <property type="entry name" value="vWA-like"/>
    <property type="match status" value="1"/>
</dbReference>
<evidence type="ECO:0000313" key="2">
    <source>
        <dbReference type="EMBL" id="PKR82077.1"/>
    </source>
</evidence>
<reference evidence="2 3" key="1">
    <citation type="submission" date="2017-12" db="EMBL/GenBank/DDBJ databases">
        <title>The draft genome sequence of Brumimicrobium saltpan LHR20.</title>
        <authorList>
            <person name="Do Z.-J."/>
            <person name="Luo H.-R."/>
        </authorList>
    </citation>
    <scope>NUCLEOTIDE SEQUENCE [LARGE SCALE GENOMIC DNA]</scope>
    <source>
        <strain evidence="2 3">LHR20</strain>
    </source>
</reference>
<dbReference type="InterPro" id="IPR002881">
    <property type="entry name" value="DUF58"/>
</dbReference>
<evidence type="ECO:0000259" key="1">
    <source>
        <dbReference type="Pfam" id="PF01882"/>
    </source>
</evidence>
<protein>
    <recommendedName>
        <fullName evidence="1">DUF58 domain-containing protein</fullName>
    </recommendedName>
</protein>
<keyword evidence="3" id="KW-1185">Reference proteome</keyword>
<dbReference type="PANTHER" id="PTHR33608">
    <property type="entry name" value="BLL2464 PROTEIN"/>
    <property type="match status" value="1"/>
</dbReference>
<comment type="caution">
    <text evidence="2">The sequence shown here is derived from an EMBL/GenBank/DDBJ whole genome shotgun (WGS) entry which is preliminary data.</text>
</comment>
<dbReference type="Pfam" id="PF01882">
    <property type="entry name" value="DUF58"/>
    <property type="match status" value="1"/>
</dbReference>
<gene>
    <name evidence="2" type="ORF">CW751_01700</name>
</gene>
<dbReference type="Proteomes" id="UP000236654">
    <property type="component" value="Unassembled WGS sequence"/>
</dbReference>
<sequence length="252" mass="29243">MRRLGHHNEFEQIKNYVQGDDIRTINWKATSRQSQLMVNQYQEQRSQSVYAIIDKSRAMEHQFEGLTLFDHAINSTLVFSNIALKKGDKIGLVTFSHKLGTQLAPNPGKRQLQRILDALYTQKTEFKEANYSLLYQALRRNVPFRSLLMLYTNFETELAMHRALPMLKSLNKKHVLVVVFFKNTDLHEELTKNPDTTRDIYVSTLAEDVINTKKRIAKELKRQGIHTVLTAPNKLNIDTLNKYLELKSKGLV</sequence>
<dbReference type="AlphaFoldDB" id="A0A2I0R674"/>
<dbReference type="OrthoDB" id="845740at2"/>
<organism evidence="2 3">
    <name type="scientific">Brumimicrobium salinarum</name>
    <dbReference type="NCBI Taxonomy" id="2058658"/>
    <lineage>
        <taxon>Bacteria</taxon>
        <taxon>Pseudomonadati</taxon>
        <taxon>Bacteroidota</taxon>
        <taxon>Flavobacteriia</taxon>
        <taxon>Flavobacteriales</taxon>
        <taxon>Crocinitomicaceae</taxon>
        <taxon>Brumimicrobium</taxon>
    </lineage>
</organism>
<dbReference type="Gene3D" id="3.40.50.410">
    <property type="entry name" value="von Willebrand factor, type A domain"/>
    <property type="match status" value="1"/>
</dbReference>
<proteinExistence type="predicted"/>
<name>A0A2I0R674_9FLAO</name>
<feature type="domain" description="DUF58" evidence="1">
    <location>
        <begin position="13"/>
        <end position="179"/>
    </location>
</feature>